<dbReference type="Proteomes" id="UP000887159">
    <property type="component" value="Unassembled WGS sequence"/>
</dbReference>
<dbReference type="AlphaFoldDB" id="A0A8X6VJC9"/>
<proteinExistence type="predicted"/>
<keyword evidence="2" id="KW-1185">Reference proteome</keyword>
<dbReference type="EMBL" id="BMAU01021357">
    <property type="protein sequence ID" value="GFY20917.1"/>
    <property type="molecule type" value="Genomic_DNA"/>
</dbReference>
<reference evidence="1" key="1">
    <citation type="submission" date="2020-08" db="EMBL/GenBank/DDBJ databases">
        <title>Multicomponent nature underlies the extraordinary mechanical properties of spider dragline silk.</title>
        <authorList>
            <person name="Kono N."/>
            <person name="Nakamura H."/>
            <person name="Mori M."/>
            <person name="Yoshida Y."/>
            <person name="Ohtoshi R."/>
            <person name="Malay A.D."/>
            <person name="Moran D.A.P."/>
            <person name="Tomita M."/>
            <person name="Numata K."/>
            <person name="Arakawa K."/>
        </authorList>
    </citation>
    <scope>NUCLEOTIDE SEQUENCE</scope>
</reference>
<accession>A0A8X6VJC9</accession>
<organism evidence="1 2">
    <name type="scientific">Trichonephila clavipes</name>
    <name type="common">Golden silk orbweaver</name>
    <name type="synonym">Nephila clavipes</name>
    <dbReference type="NCBI Taxonomy" id="2585209"/>
    <lineage>
        <taxon>Eukaryota</taxon>
        <taxon>Metazoa</taxon>
        <taxon>Ecdysozoa</taxon>
        <taxon>Arthropoda</taxon>
        <taxon>Chelicerata</taxon>
        <taxon>Arachnida</taxon>
        <taxon>Araneae</taxon>
        <taxon>Araneomorphae</taxon>
        <taxon>Entelegynae</taxon>
        <taxon>Araneoidea</taxon>
        <taxon>Nephilidae</taxon>
        <taxon>Trichonephila</taxon>
    </lineage>
</organism>
<gene>
    <name evidence="1" type="ORF">TNCV_3989611</name>
</gene>
<comment type="caution">
    <text evidence="1">The sequence shown here is derived from an EMBL/GenBank/DDBJ whole genome shotgun (WGS) entry which is preliminary data.</text>
</comment>
<sequence>MEIVGVTRGQTARDTVDKTRILRAEKSAEANCKEAAILHSALKADENNFEEAE</sequence>
<evidence type="ECO:0000313" key="2">
    <source>
        <dbReference type="Proteomes" id="UP000887159"/>
    </source>
</evidence>
<feature type="non-terminal residue" evidence="1">
    <location>
        <position position="53"/>
    </location>
</feature>
<name>A0A8X6VJC9_TRICX</name>
<protein>
    <submittedName>
        <fullName evidence="1">Uncharacterized protein</fullName>
    </submittedName>
</protein>
<evidence type="ECO:0000313" key="1">
    <source>
        <dbReference type="EMBL" id="GFY20917.1"/>
    </source>
</evidence>